<evidence type="ECO:0000313" key="1">
    <source>
        <dbReference type="EMBL" id="CAP27037.1"/>
    </source>
</evidence>
<keyword evidence="2" id="KW-1185">Reference proteome</keyword>
<organism evidence="1 2">
    <name type="scientific">Caenorhabditis briggsae</name>
    <dbReference type="NCBI Taxonomy" id="6238"/>
    <lineage>
        <taxon>Eukaryota</taxon>
        <taxon>Metazoa</taxon>
        <taxon>Ecdysozoa</taxon>
        <taxon>Nematoda</taxon>
        <taxon>Chromadorea</taxon>
        <taxon>Rhabditida</taxon>
        <taxon>Rhabditina</taxon>
        <taxon>Rhabditomorpha</taxon>
        <taxon>Rhabditoidea</taxon>
        <taxon>Rhabditidae</taxon>
        <taxon>Peloderinae</taxon>
        <taxon>Caenorhabditis</taxon>
    </lineage>
</organism>
<dbReference type="RefSeq" id="XP_002647673.1">
    <property type="nucleotide sequence ID" value="XM_002647627.1"/>
</dbReference>
<dbReference type="EMBL" id="HE601320">
    <property type="protein sequence ID" value="CAP27037.1"/>
    <property type="molecule type" value="Genomic_DNA"/>
</dbReference>
<dbReference type="Proteomes" id="UP000008549">
    <property type="component" value="Unassembled WGS sequence"/>
</dbReference>
<protein>
    <submittedName>
        <fullName evidence="1">Protein CBG06787</fullName>
    </submittedName>
</protein>
<name>A8X327_CAEBR</name>
<accession>A8X327</accession>
<dbReference type="AlphaFoldDB" id="A8X327"/>
<reference evidence="1 2" key="2">
    <citation type="journal article" date="2011" name="PLoS Genet.">
        <title>Caenorhabditis briggsae recombinant inbred line genotypes reveal inter-strain incompatibility and the evolution of recombination.</title>
        <authorList>
            <person name="Ross J.A."/>
            <person name="Koboldt D.C."/>
            <person name="Staisch J.E."/>
            <person name="Chamberlin H.M."/>
            <person name="Gupta B.P."/>
            <person name="Miller R.D."/>
            <person name="Baird S.E."/>
            <person name="Haag E.S."/>
        </authorList>
    </citation>
    <scope>NUCLEOTIDE SEQUENCE [LARGE SCALE GENOMIC DNA]</scope>
    <source>
        <strain evidence="1 2">AF16</strain>
    </source>
</reference>
<sequence>MVSFIDMESKRNQGILNCCLMFHCYVNPTVTILCNKSVREIVLKMFGIEKKDIESQNVTRISSILPTITVTNVL</sequence>
<evidence type="ECO:0000313" key="3">
    <source>
        <dbReference type="WormBase" id="CBG06787"/>
    </source>
</evidence>
<dbReference type="GeneID" id="8589671"/>
<dbReference type="CTD" id="8589671"/>
<gene>
    <name evidence="1 3" type="ORF">CBG06787</name>
    <name evidence="1" type="ORF">CBG_06787</name>
</gene>
<proteinExistence type="predicted"/>
<dbReference type="HOGENOM" id="CLU_2690043_0_0_1"/>
<evidence type="ECO:0000313" key="2">
    <source>
        <dbReference type="Proteomes" id="UP000008549"/>
    </source>
</evidence>
<dbReference type="WormBase" id="CBG06787">
    <property type="protein sequence ID" value="CBP49145"/>
    <property type="gene ID" value="WBGene00029004"/>
</dbReference>
<dbReference type="KEGG" id="cbr:CBG_06787"/>
<dbReference type="InParanoid" id="A8X327"/>
<reference evidence="1 2" key="1">
    <citation type="journal article" date="2003" name="PLoS Biol.">
        <title>The genome sequence of Caenorhabditis briggsae: a platform for comparative genomics.</title>
        <authorList>
            <person name="Stein L.D."/>
            <person name="Bao Z."/>
            <person name="Blasiar D."/>
            <person name="Blumenthal T."/>
            <person name="Brent M.R."/>
            <person name="Chen N."/>
            <person name="Chinwalla A."/>
            <person name="Clarke L."/>
            <person name="Clee C."/>
            <person name="Coghlan A."/>
            <person name="Coulson A."/>
            <person name="D'Eustachio P."/>
            <person name="Fitch D.H."/>
            <person name="Fulton L.A."/>
            <person name="Fulton R.E."/>
            <person name="Griffiths-Jones S."/>
            <person name="Harris T.W."/>
            <person name="Hillier L.W."/>
            <person name="Kamath R."/>
            <person name="Kuwabara P.E."/>
            <person name="Mardis E.R."/>
            <person name="Marra M.A."/>
            <person name="Miner T.L."/>
            <person name="Minx P."/>
            <person name="Mullikin J.C."/>
            <person name="Plumb R.W."/>
            <person name="Rogers J."/>
            <person name="Schein J.E."/>
            <person name="Sohrmann M."/>
            <person name="Spieth J."/>
            <person name="Stajich J.E."/>
            <person name="Wei C."/>
            <person name="Willey D."/>
            <person name="Wilson R.K."/>
            <person name="Durbin R."/>
            <person name="Waterston R.H."/>
        </authorList>
    </citation>
    <scope>NUCLEOTIDE SEQUENCE [LARGE SCALE GENOMIC DNA]</scope>
    <source>
        <strain evidence="1 2">AF16</strain>
    </source>
</reference>